<protein>
    <submittedName>
        <fullName evidence="1">Uncharacterized protein</fullName>
    </submittedName>
</protein>
<reference evidence="1" key="1">
    <citation type="submission" date="2018-07" db="EMBL/GenBank/DDBJ databases">
        <authorList>
            <consortium name="PulseNet: The National Subtyping Network for Foodborne Disease Surveillance"/>
            <person name="Tarr C.L."/>
            <person name="Trees E."/>
            <person name="Katz L.S."/>
            <person name="Carleton-Romer H.A."/>
            <person name="Stroika S."/>
            <person name="Kucerova Z."/>
            <person name="Roache K.F."/>
            <person name="Sabol A.L."/>
            <person name="Besser J."/>
            <person name="Gerner-Smidt P."/>
        </authorList>
    </citation>
    <scope>NUCLEOTIDE SEQUENCE</scope>
    <source>
        <strain evidence="1">PNUSAS028293</strain>
    </source>
</reference>
<proteinExistence type="predicted"/>
<evidence type="ECO:0000313" key="1">
    <source>
        <dbReference type="EMBL" id="ECS8942216.1"/>
    </source>
</evidence>
<comment type="caution">
    <text evidence="1">The sequence shown here is derived from an EMBL/GenBank/DDBJ whole genome shotgun (WGS) entry which is preliminary data.</text>
</comment>
<accession>A0A5Z8HUQ3</accession>
<name>A0A5Z8HUQ3_SALER</name>
<gene>
    <name evidence="1" type="ORF">CV292_24040</name>
</gene>
<dbReference type="EMBL" id="AAKKTY010000029">
    <property type="protein sequence ID" value="ECS8942216.1"/>
    <property type="molecule type" value="Genomic_DNA"/>
</dbReference>
<dbReference type="AlphaFoldDB" id="A0A5Z8HUQ3"/>
<sequence length="83" mass="8939">MRNIVKVAAVFILSVLAVMSGLLSGAWMIDISPQPGLFRGLSSEVVSDAIPLDTSGQYASTDKVTPVRDVRDIPFPVSNTWSF</sequence>
<organism evidence="1">
    <name type="scientific">Salmonella enterica</name>
    <name type="common">Salmonella choleraesuis</name>
    <dbReference type="NCBI Taxonomy" id="28901"/>
    <lineage>
        <taxon>Bacteria</taxon>
        <taxon>Pseudomonadati</taxon>
        <taxon>Pseudomonadota</taxon>
        <taxon>Gammaproteobacteria</taxon>
        <taxon>Enterobacterales</taxon>
        <taxon>Enterobacteriaceae</taxon>
        <taxon>Salmonella</taxon>
    </lineage>
</organism>